<dbReference type="Proteomes" id="UP001151699">
    <property type="component" value="Chromosome B"/>
</dbReference>
<gene>
    <name evidence="1" type="ORF">Bhyg_06832</name>
</gene>
<name>A0A9Q0N1G8_9DIPT</name>
<organism evidence="1 2">
    <name type="scientific">Pseudolycoriella hygida</name>
    <dbReference type="NCBI Taxonomy" id="35572"/>
    <lineage>
        <taxon>Eukaryota</taxon>
        <taxon>Metazoa</taxon>
        <taxon>Ecdysozoa</taxon>
        <taxon>Arthropoda</taxon>
        <taxon>Hexapoda</taxon>
        <taxon>Insecta</taxon>
        <taxon>Pterygota</taxon>
        <taxon>Neoptera</taxon>
        <taxon>Endopterygota</taxon>
        <taxon>Diptera</taxon>
        <taxon>Nematocera</taxon>
        <taxon>Sciaroidea</taxon>
        <taxon>Sciaridae</taxon>
        <taxon>Pseudolycoriella</taxon>
    </lineage>
</organism>
<sequence length="508" mass="58096">MTDIMSGARIVHEKGQFLPRSIHELLTPISNYDHNGHRKLNYETQSRTCVKQIVNVNYFTSESQMKAVRAELTIIRLCVDCHTFLMLRQLHLCSNLLTAVSKFTGSTVNEGESSLVKYNYVMDSGGVNGKGLKSFELPKNSSKPNPRKIHDRFLVSLGHPSEAPITSLNIRTKSHLKLQTNPVALKQKFALRICSLCTFPSPHLGTSLDNATFKISTALRLRLAIIQHHGCRMDIEKTASRLHRHRELNNIIYRALISLNMPSVLEPPSVCRIDRKKADGLTIMSCHKGKRLIWDCTLGRKKESYEIHMKKQYNRELSASFEELISYPSSMRRTCHFGQTFKNWDYEFVAIVLHKRAAVEYLRPRRLTKRFSTCPEPQQQLEQCDLMLKKGTSLSYGMGHWLKWHKIENYATRRWSAFSLESFSIILHKGVGMVCRKKNTQQKEHALLRGILIRAANTSCIARRTVHFIVIASLYPTLGLGFHLDKITKLLPLTNTKQRNISAGSSKI</sequence>
<dbReference type="AlphaFoldDB" id="A0A9Q0N1G8"/>
<keyword evidence="2" id="KW-1185">Reference proteome</keyword>
<evidence type="ECO:0000313" key="2">
    <source>
        <dbReference type="Proteomes" id="UP001151699"/>
    </source>
</evidence>
<accession>A0A9Q0N1G8</accession>
<proteinExistence type="predicted"/>
<reference evidence="1" key="1">
    <citation type="submission" date="2022-07" db="EMBL/GenBank/DDBJ databases">
        <authorList>
            <person name="Trinca V."/>
            <person name="Uliana J.V.C."/>
            <person name="Torres T.T."/>
            <person name="Ward R.J."/>
            <person name="Monesi N."/>
        </authorList>
    </citation>
    <scope>NUCLEOTIDE SEQUENCE</scope>
    <source>
        <strain evidence="1">HSMRA1968</strain>
        <tissue evidence="1">Whole embryos</tissue>
    </source>
</reference>
<dbReference type="EMBL" id="WJQU01000002">
    <property type="protein sequence ID" value="KAJ6641887.1"/>
    <property type="molecule type" value="Genomic_DNA"/>
</dbReference>
<dbReference type="OrthoDB" id="2016582at2759"/>
<evidence type="ECO:0000313" key="1">
    <source>
        <dbReference type="EMBL" id="KAJ6641887.1"/>
    </source>
</evidence>
<protein>
    <submittedName>
        <fullName evidence="1">Uncharacterized protein</fullName>
    </submittedName>
</protein>
<comment type="caution">
    <text evidence="1">The sequence shown here is derived from an EMBL/GenBank/DDBJ whole genome shotgun (WGS) entry which is preliminary data.</text>
</comment>